<feature type="compositionally biased region" description="Basic and acidic residues" evidence="1">
    <location>
        <begin position="69"/>
        <end position="83"/>
    </location>
</feature>
<sequence length="422" mass="46652">MHESEISTSASTIRSLHIPIPSSAFSHAEASGTSEPGSPHSSLDSPSSDSVSSFPSVSSSFFHSSAPDSPHHSQPHSEHTRDDTQGLLIPSLALPDALRQPTPYGKTLGELRLLVVGGKDFLSKLLLDENDEIVDAGEWQTAELGRVRRASTDWIDRRDMHGLEHFEPSRNVEIHELGGDPNDSASEVVAHVKYLVQTPFQAITEVLDPSCDPSGPAANLLSSPFTPLYSALVLLMPSSPTNFERTIVEELSSYIPIIALPRIPDDINDATLSAFKPPSPISLRYGLFRNPEVISSIRGEAADRFFRWREVSHLTEGIRARRQRTESVRHLHWTEKDWADYLSYDVAKRLKEDTPNSAESQEGRACYEAGFDPLHFTSMVMFALSLLGPAKRSIFAFFRDWNVRISILGGFCLGLGIGLRLK</sequence>
<name>A0A0D7BAJ8_9AGAR</name>
<evidence type="ECO:0000313" key="2">
    <source>
        <dbReference type="EMBL" id="KIY67240.1"/>
    </source>
</evidence>
<feature type="compositionally biased region" description="Low complexity" evidence="1">
    <location>
        <begin position="38"/>
        <end position="68"/>
    </location>
</feature>
<keyword evidence="3" id="KW-1185">Reference proteome</keyword>
<feature type="region of interest" description="Disordered" evidence="1">
    <location>
        <begin position="21"/>
        <end position="83"/>
    </location>
</feature>
<organism evidence="2 3">
    <name type="scientific">Cylindrobasidium torrendii FP15055 ss-10</name>
    <dbReference type="NCBI Taxonomy" id="1314674"/>
    <lineage>
        <taxon>Eukaryota</taxon>
        <taxon>Fungi</taxon>
        <taxon>Dikarya</taxon>
        <taxon>Basidiomycota</taxon>
        <taxon>Agaricomycotina</taxon>
        <taxon>Agaricomycetes</taxon>
        <taxon>Agaricomycetidae</taxon>
        <taxon>Agaricales</taxon>
        <taxon>Marasmiineae</taxon>
        <taxon>Physalacriaceae</taxon>
        <taxon>Cylindrobasidium</taxon>
    </lineage>
</organism>
<protein>
    <submittedName>
        <fullName evidence="2">Uncharacterized protein</fullName>
    </submittedName>
</protein>
<reference evidence="2 3" key="1">
    <citation type="journal article" date="2015" name="Fungal Genet. Biol.">
        <title>Evolution of novel wood decay mechanisms in Agaricales revealed by the genome sequences of Fistulina hepatica and Cylindrobasidium torrendii.</title>
        <authorList>
            <person name="Floudas D."/>
            <person name="Held B.W."/>
            <person name="Riley R."/>
            <person name="Nagy L.G."/>
            <person name="Koehler G."/>
            <person name="Ransdell A.S."/>
            <person name="Younus H."/>
            <person name="Chow J."/>
            <person name="Chiniquy J."/>
            <person name="Lipzen A."/>
            <person name="Tritt A."/>
            <person name="Sun H."/>
            <person name="Haridas S."/>
            <person name="LaButti K."/>
            <person name="Ohm R.A."/>
            <person name="Kues U."/>
            <person name="Blanchette R.A."/>
            <person name="Grigoriev I.V."/>
            <person name="Minto R.E."/>
            <person name="Hibbett D.S."/>
        </authorList>
    </citation>
    <scope>NUCLEOTIDE SEQUENCE [LARGE SCALE GENOMIC DNA]</scope>
    <source>
        <strain evidence="2 3">FP15055 ss-10</strain>
    </source>
</reference>
<dbReference type="AlphaFoldDB" id="A0A0D7BAJ8"/>
<dbReference type="EMBL" id="KN880531">
    <property type="protein sequence ID" value="KIY67240.1"/>
    <property type="molecule type" value="Genomic_DNA"/>
</dbReference>
<accession>A0A0D7BAJ8</accession>
<evidence type="ECO:0000313" key="3">
    <source>
        <dbReference type="Proteomes" id="UP000054007"/>
    </source>
</evidence>
<evidence type="ECO:0000256" key="1">
    <source>
        <dbReference type="SAM" id="MobiDB-lite"/>
    </source>
</evidence>
<gene>
    <name evidence="2" type="ORF">CYLTODRAFT_353638</name>
</gene>
<dbReference type="STRING" id="1314674.A0A0D7BAJ8"/>
<dbReference type="OrthoDB" id="3350156at2759"/>
<proteinExistence type="predicted"/>
<dbReference type="Proteomes" id="UP000054007">
    <property type="component" value="Unassembled WGS sequence"/>
</dbReference>